<dbReference type="RefSeq" id="WP_416205188.1">
    <property type="nucleotide sequence ID" value="NZ_JBBKTX010000005.1"/>
</dbReference>
<comment type="caution">
    <text evidence="4">The sequence shown here is derived from an EMBL/GenBank/DDBJ whole genome shotgun (WGS) entry which is preliminary data.</text>
</comment>
<dbReference type="Proteomes" id="UP001620597">
    <property type="component" value="Unassembled WGS sequence"/>
</dbReference>
<evidence type="ECO:0000313" key="4">
    <source>
        <dbReference type="EMBL" id="MFK4751817.1"/>
    </source>
</evidence>
<sequence length="333" mass="35162">MSRLTESFTSTDAPALPALLEAVRQRSGLGMKQDIRRVSAQLPDLPADWHPNGDDTAAIPLAANGGRGYQLLAIEGMQGELVERDPWFAGWCGVMVNCSDIAAMGGRPAAVVNATWSSAEPGVVEEVIRGMRAAALHLGVHIVGGHTNVRAAHANLAVAIVGHANRLLSSFAARPGQILVAAMDQRGSFRGNSLNWNAATSAPAERLQGDLALLADIADAGLAVAAKDISQAGLLGTCTMLLESARCGAVIDLASIPKPASVCWQDWLCAFPSYGYLLTTTADQLAELLACFHRRDIAAAAIGRLTEGGQLMVDFNQQHDIFYDLTQQPLTGF</sequence>
<dbReference type="PANTHER" id="PTHR30270:SF0">
    <property type="entry name" value="THIAMINE-MONOPHOSPHATE KINASE"/>
    <property type="match status" value="1"/>
</dbReference>
<dbReference type="InterPro" id="IPR010918">
    <property type="entry name" value="PurM-like_C_dom"/>
</dbReference>
<dbReference type="NCBIfam" id="TIGR04049">
    <property type="entry name" value="AIR_rel_sll0787"/>
    <property type="match status" value="1"/>
</dbReference>
<evidence type="ECO:0000259" key="3">
    <source>
        <dbReference type="Pfam" id="PF02769"/>
    </source>
</evidence>
<dbReference type="PIRSF" id="PIRSF036540">
    <property type="entry name" value="UCP036540_AIR"/>
    <property type="match status" value="1"/>
</dbReference>
<accession>A0ABW8NFY7</accession>
<evidence type="ECO:0000256" key="1">
    <source>
        <dbReference type="ARBA" id="ARBA00022977"/>
    </source>
</evidence>
<dbReference type="InterPro" id="IPR006283">
    <property type="entry name" value="ThiL-like"/>
</dbReference>
<feature type="domain" description="PurM-like C-terminal" evidence="3">
    <location>
        <begin position="203"/>
        <end position="311"/>
    </location>
</feature>
<evidence type="ECO:0000259" key="2">
    <source>
        <dbReference type="Pfam" id="PF00586"/>
    </source>
</evidence>
<dbReference type="SUPFAM" id="SSF55326">
    <property type="entry name" value="PurM N-terminal domain-like"/>
    <property type="match status" value="1"/>
</dbReference>
<evidence type="ECO:0000313" key="5">
    <source>
        <dbReference type="Proteomes" id="UP001620597"/>
    </source>
</evidence>
<dbReference type="PANTHER" id="PTHR30270">
    <property type="entry name" value="THIAMINE-MONOPHOSPHATE KINASE"/>
    <property type="match status" value="1"/>
</dbReference>
<feature type="domain" description="PurM-like N-terminal" evidence="2">
    <location>
        <begin position="53"/>
        <end position="162"/>
    </location>
</feature>
<organism evidence="4 5">
    <name type="scientific">Oceanobacter antarcticus</name>
    <dbReference type="NCBI Taxonomy" id="3133425"/>
    <lineage>
        <taxon>Bacteria</taxon>
        <taxon>Pseudomonadati</taxon>
        <taxon>Pseudomonadota</taxon>
        <taxon>Gammaproteobacteria</taxon>
        <taxon>Oceanospirillales</taxon>
        <taxon>Oceanospirillaceae</taxon>
        <taxon>Oceanobacter</taxon>
    </lineage>
</organism>
<dbReference type="CDD" id="cd02192">
    <property type="entry name" value="PurM-like3"/>
    <property type="match status" value="1"/>
</dbReference>
<dbReference type="InterPro" id="IPR024030">
    <property type="entry name" value="AIR_synthase-rel_sll0787"/>
</dbReference>
<dbReference type="Pfam" id="PF00586">
    <property type="entry name" value="AIRS"/>
    <property type="match status" value="1"/>
</dbReference>
<dbReference type="Gene3D" id="3.90.650.10">
    <property type="entry name" value="PurM-like C-terminal domain"/>
    <property type="match status" value="1"/>
</dbReference>
<proteinExistence type="predicted"/>
<dbReference type="InterPro" id="IPR036921">
    <property type="entry name" value="PurM-like_N_sf"/>
</dbReference>
<dbReference type="InterPro" id="IPR036676">
    <property type="entry name" value="PurM-like_C_sf"/>
</dbReference>
<reference evidence="4 5" key="1">
    <citation type="submission" date="2024-03" db="EMBL/GenBank/DDBJ databases">
        <title>High-quality draft genome sequence of Oceanobacter sp. wDCs-4.</title>
        <authorList>
            <person name="Dong C."/>
        </authorList>
    </citation>
    <scope>NUCLEOTIDE SEQUENCE [LARGE SCALE GENOMIC DNA]</scope>
    <source>
        <strain evidence="5">wDCs-4</strain>
    </source>
</reference>
<gene>
    <name evidence="4" type="ORF">WG929_05260</name>
</gene>
<dbReference type="SUPFAM" id="SSF56042">
    <property type="entry name" value="PurM C-terminal domain-like"/>
    <property type="match status" value="1"/>
</dbReference>
<protein>
    <submittedName>
        <fullName evidence="4">Sll0787 family AIR synthase-like protein</fullName>
    </submittedName>
</protein>
<dbReference type="EMBL" id="JBBKTX010000005">
    <property type="protein sequence ID" value="MFK4751817.1"/>
    <property type="molecule type" value="Genomic_DNA"/>
</dbReference>
<keyword evidence="1" id="KW-0784">Thiamine biosynthesis</keyword>
<dbReference type="InterPro" id="IPR011413">
    <property type="entry name" value="UCP036540_AIR"/>
</dbReference>
<dbReference type="Gene3D" id="3.30.1330.10">
    <property type="entry name" value="PurM-like, N-terminal domain"/>
    <property type="match status" value="1"/>
</dbReference>
<dbReference type="Pfam" id="PF02769">
    <property type="entry name" value="AIRS_C"/>
    <property type="match status" value="1"/>
</dbReference>
<name>A0ABW8NFY7_9GAMM</name>
<keyword evidence="5" id="KW-1185">Reference proteome</keyword>
<dbReference type="InterPro" id="IPR016188">
    <property type="entry name" value="PurM-like_N"/>
</dbReference>